<evidence type="ECO:0000313" key="8">
    <source>
        <dbReference type="Proteomes" id="UP000186817"/>
    </source>
</evidence>
<dbReference type="AlphaFoldDB" id="A0A1Q9EXV5"/>
<evidence type="ECO:0000256" key="2">
    <source>
        <dbReference type="ARBA" id="ARBA00022692"/>
    </source>
</evidence>
<gene>
    <name evidence="7" type="ORF">AK812_SmicGene3998</name>
</gene>
<comment type="subcellular location">
    <subcellularLocation>
        <location evidence="1">Membrane</location>
        <topology evidence="1">Multi-pass membrane protein</topology>
    </subcellularLocation>
</comment>
<evidence type="ECO:0000259" key="6">
    <source>
        <dbReference type="Pfam" id="PF00520"/>
    </source>
</evidence>
<keyword evidence="2 5" id="KW-0812">Transmembrane</keyword>
<name>A0A1Q9EXV5_SYMMI</name>
<organism evidence="7 8">
    <name type="scientific">Symbiodinium microadriaticum</name>
    <name type="common">Dinoflagellate</name>
    <name type="synonym">Zooxanthella microadriatica</name>
    <dbReference type="NCBI Taxonomy" id="2951"/>
    <lineage>
        <taxon>Eukaryota</taxon>
        <taxon>Sar</taxon>
        <taxon>Alveolata</taxon>
        <taxon>Dinophyceae</taxon>
        <taxon>Suessiales</taxon>
        <taxon>Symbiodiniaceae</taxon>
        <taxon>Symbiodinium</taxon>
    </lineage>
</organism>
<evidence type="ECO:0000256" key="4">
    <source>
        <dbReference type="ARBA" id="ARBA00023136"/>
    </source>
</evidence>
<keyword evidence="4 5" id="KW-0472">Membrane</keyword>
<sequence length="668" mass="75431">MALADAHSLACDMSIQRNAEIIAYTLLEVTFDLRMVMSLAQTNKATWIRCSQVLRAAGTECKIQTTAPWPKRAGRAVDKDSIETPTDIKMYLFNKRMHTWYHHELSYQQYLDLQVRELLPMPVYFTELAFDLQHKHPDKDFSSVRQSWGSIGSSILSLFQAITGGDDWQNFILVFRDVSGDSSLVNTLVFSLFIAFATLVMMNLVTGVFVDGAQRIAREEKNQELLKHVRRLLAPQEARAGRSSTRPRGGDDDLVTWLEFCQKLQTEEMSAYLTAFEMDAGQAKDIFYILDQERQGKVTMREFFSACVNLHGAPRQLDSHYGSRAFSFRAGDILTEDQDWCHLEAASPYWLQNAVGEASWQRLLVERFGAIPAIPGLEALANLPTRRMAQKYLYFLHVSWRIVPGERAAGIRIGLEKRKLLTKPCDTIVPRYYIPEYLSPGKGYFFLDFKPIGGPVEWWERLADERARQSFDLPVAHEEVTLPPRVYDAVNTDFTGQCLTIWTDGAVVRAVGCHQASPKFGFVEIPGRPAIKGISVGIKCQQLLDKLGAVIDDIIFGDSNPGGPTIFFEQLPRVSFEVDAENGGLAEVDDFTSYQDINWLLPRLHFPISAIFVWLADTAILRHLVQRTFEELDSHLDRVEALLGGPAVRNDGAAPQYAHTCPDFHKPG</sequence>
<keyword evidence="8" id="KW-1185">Reference proteome</keyword>
<feature type="domain" description="Ion transport" evidence="6">
    <location>
        <begin position="142"/>
        <end position="220"/>
    </location>
</feature>
<dbReference type="Gene3D" id="1.10.287.70">
    <property type="match status" value="1"/>
</dbReference>
<dbReference type="InterPro" id="IPR005821">
    <property type="entry name" value="Ion_trans_dom"/>
</dbReference>
<comment type="caution">
    <text evidence="7">The sequence shown here is derived from an EMBL/GenBank/DDBJ whole genome shotgun (WGS) entry which is preliminary data.</text>
</comment>
<dbReference type="GO" id="GO:0016020">
    <property type="term" value="C:membrane"/>
    <property type="evidence" value="ECO:0007669"/>
    <property type="project" value="UniProtKB-SubCell"/>
</dbReference>
<evidence type="ECO:0000256" key="3">
    <source>
        <dbReference type="ARBA" id="ARBA00022989"/>
    </source>
</evidence>
<proteinExistence type="predicted"/>
<protein>
    <recommendedName>
        <fullName evidence="6">Ion transport domain-containing protein</fullName>
    </recommendedName>
</protein>
<dbReference type="Pfam" id="PF00520">
    <property type="entry name" value="Ion_trans"/>
    <property type="match status" value="1"/>
</dbReference>
<evidence type="ECO:0000256" key="1">
    <source>
        <dbReference type="ARBA" id="ARBA00004141"/>
    </source>
</evidence>
<feature type="transmembrane region" description="Helical" evidence="5">
    <location>
        <begin position="188"/>
        <end position="210"/>
    </location>
</feature>
<reference evidence="7 8" key="1">
    <citation type="submission" date="2016-02" db="EMBL/GenBank/DDBJ databases">
        <title>Genome analysis of coral dinoflagellate symbionts highlights evolutionary adaptations to a symbiotic lifestyle.</title>
        <authorList>
            <person name="Aranda M."/>
            <person name="Li Y."/>
            <person name="Liew Y.J."/>
            <person name="Baumgarten S."/>
            <person name="Simakov O."/>
            <person name="Wilson M."/>
            <person name="Piel J."/>
            <person name="Ashoor H."/>
            <person name="Bougouffa S."/>
            <person name="Bajic V.B."/>
            <person name="Ryu T."/>
            <person name="Ravasi T."/>
            <person name="Bayer T."/>
            <person name="Micklem G."/>
            <person name="Kim H."/>
            <person name="Bhak J."/>
            <person name="Lajeunesse T.C."/>
            <person name="Voolstra C.R."/>
        </authorList>
    </citation>
    <scope>NUCLEOTIDE SEQUENCE [LARGE SCALE GENOMIC DNA]</scope>
    <source>
        <strain evidence="7 8">CCMP2467</strain>
    </source>
</reference>
<accession>A0A1Q9EXV5</accession>
<evidence type="ECO:0000256" key="5">
    <source>
        <dbReference type="SAM" id="Phobius"/>
    </source>
</evidence>
<dbReference type="OrthoDB" id="442645at2759"/>
<dbReference type="GO" id="GO:0005216">
    <property type="term" value="F:monoatomic ion channel activity"/>
    <property type="evidence" value="ECO:0007669"/>
    <property type="project" value="InterPro"/>
</dbReference>
<keyword evidence="3 5" id="KW-1133">Transmembrane helix</keyword>
<evidence type="ECO:0000313" key="7">
    <source>
        <dbReference type="EMBL" id="OLQ12183.1"/>
    </source>
</evidence>
<dbReference type="EMBL" id="LSRX01000048">
    <property type="protein sequence ID" value="OLQ12183.1"/>
    <property type="molecule type" value="Genomic_DNA"/>
</dbReference>
<dbReference type="Proteomes" id="UP000186817">
    <property type="component" value="Unassembled WGS sequence"/>
</dbReference>